<name>A0A150N144_9BACL</name>
<dbReference type="GO" id="GO:0005524">
    <property type="term" value="F:ATP binding"/>
    <property type="evidence" value="ECO:0007669"/>
    <property type="project" value="UniProtKB-KW"/>
</dbReference>
<evidence type="ECO:0000259" key="5">
    <source>
        <dbReference type="Pfam" id="PF00501"/>
    </source>
</evidence>
<dbReference type="Pfam" id="PF16177">
    <property type="entry name" value="ACAS_N"/>
    <property type="match status" value="1"/>
</dbReference>
<accession>A0A150N144</accession>
<dbReference type="InterPro" id="IPR020845">
    <property type="entry name" value="AMP-binding_CS"/>
</dbReference>
<dbReference type="Proteomes" id="UP000075324">
    <property type="component" value="Unassembled WGS sequence"/>
</dbReference>
<dbReference type="Gene3D" id="3.40.50.12780">
    <property type="entry name" value="N-terminal domain of ligase-like"/>
    <property type="match status" value="1"/>
</dbReference>
<sequence length="676" mass="76624">MNSAFFAQMNMKAITDGAVLWTPTEEHIQRSNIKRYMNWLKEKKGLSFETHRQLWNWSVEQLEEFWESVWEYCEVKSATPYRCVLEERKMPGAKWFPGATLNYAEHVFRNERSDRPALLFRSERVPYREVTWQELKEKTAAVASALKKIGVKPGDRVVAYMPNIPETVIAFLACASIGAIWSSCSPDFGANSVIDRFRQIEPVVLFAIDGCQYNGKEFDKRPVVDELREKLPSLKKTILLPYLREDVQAPDDSVLLWDEIIREKAELSYEYVPFDHPLWILYSSGTTGLPKPIVQGHGGILLEHLKSLMIEENLTKESTFFWFTTTGWMMWNFLIGGLLVGATVVLYDGSPTYPDGNVLWELAEKARITHFGTSAAFINVCMKLGIKPKESYDFSNLEAVLSTGSPLTAEGFAWVYENVKDDICLVSCSGGTDVCTAFVAGSPILPVRAGIIQCRSLGANVQAFDENGNRLINEVGELVITDPMPSMPLFFWNDPNYERYLDSYFDTYPGIWKHGDWIKIDEEGGCVIYGRSDSTINRAGVRMGTSEIYRAVEALDEVLESLVIDLEIMGRKSFMPLFVVLQPGAALDEELKEKIKNEIRQKVSPRFVPDEIYQVEQIPKTLNGKKMEIPIRKVLLGFPLEKAVNPGAMANPEALQFFIELSKQLTNSKQDSLSNH</sequence>
<feature type="domain" description="AMP-dependent synthetase/ligase" evidence="5">
    <location>
        <begin position="111"/>
        <end position="483"/>
    </location>
</feature>
<dbReference type="InterPro" id="IPR045851">
    <property type="entry name" value="AMP-bd_C_sf"/>
</dbReference>
<evidence type="ECO:0000256" key="1">
    <source>
        <dbReference type="ARBA" id="ARBA00006432"/>
    </source>
</evidence>
<evidence type="ECO:0000313" key="8">
    <source>
        <dbReference type="EMBL" id="KYD30420.1"/>
    </source>
</evidence>
<dbReference type="InterPro" id="IPR005914">
    <property type="entry name" value="Acac_CoA_synth"/>
</dbReference>
<comment type="similarity">
    <text evidence="1">Belongs to the ATP-dependent AMP-binding enzyme family.</text>
</comment>
<dbReference type="EC" id="6.2.1.16" evidence="8"/>
<evidence type="ECO:0000259" key="6">
    <source>
        <dbReference type="Pfam" id="PF13193"/>
    </source>
</evidence>
<evidence type="ECO:0000256" key="2">
    <source>
        <dbReference type="ARBA" id="ARBA00022598"/>
    </source>
</evidence>
<feature type="domain" description="Acetyl-coenzyme A synthetase N-terminal" evidence="7">
    <location>
        <begin position="52"/>
        <end position="106"/>
    </location>
</feature>
<dbReference type="PANTHER" id="PTHR42921:SF1">
    <property type="entry name" value="ACETOACETYL-COA SYNTHETASE"/>
    <property type="match status" value="1"/>
</dbReference>
<keyword evidence="2 8" id="KW-0436">Ligase</keyword>
<protein>
    <submittedName>
        <fullName evidence="8">Acetoacetyl-CoA synthetase</fullName>
        <ecNumber evidence="8">6.2.1.16</ecNumber>
    </submittedName>
</protein>
<dbReference type="InterPro" id="IPR032387">
    <property type="entry name" value="ACAS_N"/>
</dbReference>
<dbReference type="Gene3D" id="3.30.300.30">
    <property type="match status" value="1"/>
</dbReference>
<evidence type="ECO:0000259" key="7">
    <source>
        <dbReference type="Pfam" id="PF16177"/>
    </source>
</evidence>
<dbReference type="CDD" id="cd05943">
    <property type="entry name" value="AACS"/>
    <property type="match status" value="1"/>
</dbReference>
<dbReference type="PANTHER" id="PTHR42921">
    <property type="entry name" value="ACETOACETYL-COA SYNTHETASE"/>
    <property type="match status" value="1"/>
</dbReference>
<keyword evidence="4" id="KW-0067">ATP-binding</keyword>
<dbReference type="PROSITE" id="PS00455">
    <property type="entry name" value="AMP_BINDING"/>
    <property type="match status" value="1"/>
</dbReference>
<dbReference type="SUPFAM" id="SSF56801">
    <property type="entry name" value="Acetyl-CoA synthetase-like"/>
    <property type="match status" value="1"/>
</dbReference>
<dbReference type="Pfam" id="PF13193">
    <property type="entry name" value="AMP-binding_C"/>
    <property type="match status" value="1"/>
</dbReference>
<dbReference type="GO" id="GO:0030729">
    <property type="term" value="F:acetoacetate-CoA ligase activity"/>
    <property type="evidence" value="ECO:0007669"/>
    <property type="project" value="UniProtKB-EC"/>
</dbReference>
<gene>
    <name evidence="8" type="ORF">B4110_2111</name>
</gene>
<dbReference type="GO" id="GO:0006629">
    <property type="term" value="P:lipid metabolic process"/>
    <property type="evidence" value="ECO:0007669"/>
    <property type="project" value="InterPro"/>
</dbReference>
<dbReference type="InterPro" id="IPR042099">
    <property type="entry name" value="ANL_N_sf"/>
</dbReference>
<reference evidence="8 9" key="1">
    <citation type="submission" date="2016-01" db="EMBL/GenBank/DDBJ databases">
        <title>Draft Genome Sequences of Seven Thermophilic Sporeformers Isolated from Foods.</title>
        <authorList>
            <person name="Berendsen E.M."/>
            <person name="Wells-Bennik M.H."/>
            <person name="Krawcyk A.O."/>
            <person name="De Jong A."/>
            <person name="Holsappel S."/>
            <person name="Eijlander R.T."/>
            <person name="Kuipers O.P."/>
        </authorList>
    </citation>
    <scope>NUCLEOTIDE SEQUENCE [LARGE SCALE GENOMIC DNA]</scope>
    <source>
        <strain evidence="8 9">B4110</strain>
    </source>
</reference>
<dbReference type="Pfam" id="PF00501">
    <property type="entry name" value="AMP-binding"/>
    <property type="match status" value="1"/>
</dbReference>
<evidence type="ECO:0000256" key="3">
    <source>
        <dbReference type="ARBA" id="ARBA00022741"/>
    </source>
</evidence>
<evidence type="ECO:0000256" key="4">
    <source>
        <dbReference type="ARBA" id="ARBA00022840"/>
    </source>
</evidence>
<dbReference type="InterPro" id="IPR025110">
    <property type="entry name" value="AMP-bd_C"/>
</dbReference>
<dbReference type="PATRIC" id="fig|153151.4.peg.3097"/>
<dbReference type="NCBIfam" id="NF002937">
    <property type="entry name" value="PRK03584.1"/>
    <property type="match status" value="1"/>
</dbReference>
<organism evidence="8 9">
    <name type="scientific">Parageobacillus toebii</name>
    <dbReference type="NCBI Taxonomy" id="153151"/>
    <lineage>
        <taxon>Bacteria</taxon>
        <taxon>Bacillati</taxon>
        <taxon>Bacillota</taxon>
        <taxon>Bacilli</taxon>
        <taxon>Bacillales</taxon>
        <taxon>Anoxybacillaceae</taxon>
        <taxon>Parageobacillus</taxon>
    </lineage>
</organism>
<comment type="caution">
    <text evidence="8">The sequence shown here is derived from an EMBL/GenBank/DDBJ whole genome shotgun (WGS) entry which is preliminary data.</text>
</comment>
<dbReference type="InterPro" id="IPR000873">
    <property type="entry name" value="AMP-dep_synth/lig_dom"/>
</dbReference>
<dbReference type="EMBL" id="LQYW01000051">
    <property type="protein sequence ID" value="KYD30420.1"/>
    <property type="molecule type" value="Genomic_DNA"/>
</dbReference>
<dbReference type="NCBIfam" id="TIGR01217">
    <property type="entry name" value="ac_ac_CoA_syn"/>
    <property type="match status" value="1"/>
</dbReference>
<feature type="domain" description="AMP-binding enzyme C-terminal" evidence="6">
    <location>
        <begin position="555"/>
        <end position="625"/>
    </location>
</feature>
<proteinExistence type="inferred from homology"/>
<evidence type="ECO:0000313" key="9">
    <source>
        <dbReference type="Proteomes" id="UP000075324"/>
    </source>
</evidence>
<dbReference type="AlphaFoldDB" id="A0A150N144"/>
<keyword evidence="3" id="KW-0547">Nucleotide-binding</keyword>